<reference evidence="2" key="2">
    <citation type="journal article" date="2024" name="Plant">
        <title>Genomic evolution and insights into agronomic trait innovations of Sesamum species.</title>
        <authorList>
            <person name="Miao H."/>
            <person name="Wang L."/>
            <person name="Qu L."/>
            <person name="Liu H."/>
            <person name="Sun Y."/>
            <person name="Le M."/>
            <person name="Wang Q."/>
            <person name="Wei S."/>
            <person name="Zheng Y."/>
            <person name="Lin W."/>
            <person name="Duan Y."/>
            <person name="Cao H."/>
            <person name="Xiong S."/>
            <person name="Wang X."/>
            <person name="Wei L."/>
            <person name="Li C."/>
            <person name="Ma Q."/>
            <person name="Ju M."/>
            <person name="Zhao R."/>
            <person name="Li G."/>
            <person name="Mu C."/>
            <person name="Tian Q."/>
            <person name="Mei H."/>
            <person name="Zhang T."/>
            <person name="Gao T."/>
            <person name="Zhang H."/>
        </authorList>
    </citation>
    <scope>NUCLEOTIDE SEQUENCE</scope>
    <source>
        <strain evidence="2">KEN1</strain>
    </source>
</reference>
<feature type="compositionally biased region" description="Polar residues" evidence="1">
    <location>
        <begin position="18"/>
        <end position="31"/>
    </location>
</feature>
<evidence type="ECO:0000256" key="1">
    <source>
        <dbReference type="SAM" id="MobiDB-lite"/>
    </source>
</evidence>
<sequence>MISRPQLAQVAGQRASDLVSSRTASPKSATWQARDLRASSQQPGELETCEPATCHLFLLI</sequence>
<accession>A0AAW2UZY4</accession>
<comment type="caution">
    <text evidence="2">The sequence shown here is derived from an EMBL/GenBank/DDBJ whole genome shotgun (WGS) entry which is preliminary data.</text>
</comment>
<gene>
    <name evidence="2" type="ORF">Slati_3091500</name>
</gene>
<protein>
    <submittedName>
        <fullName evidence="2">Uncharacterized protein</fullName>
    </submittedName>
</protein>
<reference evidence="2" key="1">
    <citation type="submission" date="2020-06" db="EMBL/GenBank/DDBJ databases">
        <authorList>
            <person name="Li T."/>
            <person name="Hu X."/>
            <person name="Zhang T."/>
            <person name="Song X."/>
            <person name="Zhang H."/>
            <person name="Dai N."/>
            <person name="Sheng W."/>
            <person name="Hou X."/>
            <person name="Wei L."/>
        </authorList>
    </citation>
    <scope>NUCLEOTIDE SEQUENCE</scope>
    <source>
        <strain evidence="2">KEN1</strain>
        <tissue evidence="2">Leaf</tissue>
    </source>
</reference>
<proteinExistence type="predicted"/>
<organism evidence="2">
    <name type="scientific">Sesamum latifolium</name>
    <dbReference type="NCBI Taxonomy" id="2727402"/>
    <lineage>
        <taxon>Eukaryota</taxon>
        <taxon>Viridiplantae</taxon>
        <taxon>Streptophyta</taxon>
        <taxon>Embryophyta</taxon>
        <taxon>Tracheophyta</taxon>
        <taxon>Spermatophyta</taxon>
        <taxon>Magnoliopsida</taxon>
        <taxon>eudicotyledons</taxon>
        <taxon>Gunneridae</taxon>
        <taxon>Pentapetalae</taxon>
        <taxon>asterids</taxon>
        <taxon>lamiids</taxon>
        <taxon>Lamiales</taxon>
        <taxon>Pedaliaceae</taxon>
        <taxon>Sesamum</taxon>
    </lineage>
</organism>
<name>A0AAW2UZY4_9LAMI</name>
<dbReference type="AlphaFoldDB" id="A0AAW2UZY4"/>
<evidence type="ECO:0000313" key="2">
    <source>
        <dbReference type="EMBL" id="KAL0420686.1"/>
    </source>
</evidence>
<feature type="region of interest" description="Disordered" evidence="1">
    <location>
        <begin position="1"/>
        <end position="44"/>
    </location>
</feature>
<dbReference type="EMBL" id="JACGWN010000011">
    <property type="protein sequence ID" value="KAL0420686.1"/>
    <property type="molecule type" value="Genomic_DNA"/>
</dbReference>